<organism evidence="1 2">
    <name type="scientific">Phytophthora lilii</name>
    <dbReference type="NCBI Taxonomy" id="2077276"/>
    <lineage>
        <taxon>Eukaryota</taxon>
        <taxon>Sar</taxon>
        <taxon>Stramenopiles</taxon>
        <taxon>Oomycota</taxon>
        <taxon>Peronosporomycetes</taxon>
        <taxon>Peronosporales</taxon>
        <taxon>Peronosporaceae</taxon>
        <taxon>Phytophthora</taxon>
    </lineage>
</organism>
<dbReference type="AlphaFoldDB" id="A0A9W6U9N3"/>
<dbReference type="EMBL" id="BSXW01000689">
    <property type="protein sequence ID" value="GMF27966.1"/>
    <property type="molecule type" value="Genomic_DNA"/>
</dbReference>
<gene>
    <name evidence="1" type="ORF">Plil01_001173500</name>
</gene>
<keyword evidence="2" id="KW-1185">Reference proteome</keyword>
<protein>
    <submittedName>
        <fullName evidence="1">Unnamed protein product</fullName>
    </submittedName>
</protein>
<proteinExistence type="predicted"/>
<evidence type="ECO:0000313" key="1">
    <source>
        <dbReference type="EMBL" id="GMF27966.1"/>
    </source>
</evidence>
<comment type="caution">
    <text evidence="1">The sequence shown here is derived from an EMBL/GenBank/DDBJ whole genome shotgun (WGS) entry which is preliminary data.</text>
</comment>
<accession>A0A9W6U9N3</accession>
<evidence type="ECO:0000313" key="2">
    <source>
        <dbReference type="Proteomes" id="UP001165083"/>
    </source>
</evidence>
<sequence>MDRKVSWPAVSQISSFTLRPSTSSSLAPNSTPIVRSWMGWKCCSVNCSSSDDLPTSESPMMMYLSVTNTMAPRPLPRENLIEAAYPAAGPNHKFELRILALHTKQDVQCQQGNDEVKRNAKQGCIGIGGSNVW</sequence>
<name>A0A9W6U9N3_9STRA</name>
<dbReference type="Proteomes" id="UP001165083">
    <property type="component" value="Unassembled WGS sequence"/>
</dbReference>
<reference evidence="1" key="1">
    <citation type="submission" date="2023-04" db="EMBL/GenBank/DDBJ databases">
        <title>Phytophthora lilii NBRC 32176.</title>
        <authorList>
            <person name="Ichikawa N."/>
            <person name="Sato H."/>
            <person name="Tonouchi N."/>
        </authorList>
    </citation>
    <scope>NUCLEOTIDE SEQUENCE</scope>
    <source>
        <strain evidence="1">NBRC 32176</strain>
    </source>
</reference>